<dbReference type="Proteomes" id="UP000184315">
    <property type="component" value="Unassembled WGS sequence"/>
</dbReference>
<proteinExistence type="predicted"/>
<organism evidence="1 2">
    <name type="scientific">Planktothrix tepida PCC 9214</name>
    <dbReference type="NCBI Taxonomy" id="671072"/>
    <lineage>
        <taxon>Bacteria</taxon>
        <taxon>Bacillati</taxon>
        <taxon>Cyanobacteriota</taxon>
        <taxon>Cyanophyceae</taxon>
        <taxon>Oscillatoriophycideae</taxon>
        <taxon>Oscillatoriales</taxon>
        <taxon>Microcoleaceae</taxon>
        <taxon>Planktothrix</taxon>
    </lineage>
</organism>
<protein>
    <submittedName>
        <fullName evidence="1">Uncharacterized protein</fullName>
    </submittedName>
</protein>
<keyword evidence="2" id="KW-1185">Reference proteome</keyword>
<sequence>MFLRVCRCFFSCRALADPPFPLIFLPWERGDSQRFSCRAIFPYIFLQLLLSIAQFSGLCQAKTELF</sequence>
<dbReference type="STRING" id="671072.PL921430065"/>
<reference evidence="2" key="1">
    <citation type="submission" date="2015-10" db="EMBL/GenBank/DDBJ databases">
        <authorList>
            <person name="Regsiter A."/>
            <person name="william w."/>
        </authorList>
    </citation>
    <scope>NUCLEOTIDE SEQUENCE [LARGE SCALE GENOMIC DNA]</scope>
</reference>
<evidence type="ECO:0000313" key="1">
    <source>
        <dbReference type="EMBL" id="CUR31926.1"/>
    </source>
</evidence>
<evidence type="ECO:0000313" key="2">
    <source>
        <dbReference type="Proteomes" id="UP000184315"/>
    </source>
</evidence>
<dbReference type="AlphaFoldDB" id="A0A1J1LI91"/>
<accession>A0A1J1LI91</accession>
<dbReference type="EMBL" id="CZDF01000133">
    <property type="protein sequence ID" value="CUR31926.1"/>
    <property type="molecule type" value="Genomic_DNA"/>
</dbReference>
<name>A0A1J1LI91_9CYAN</name>
<gene>
    <name evidence="1" type="ORF">PL921430065</name>
</gene>